<sequence>MSESSKKERPSRQDDVHRQVGGSGDPRLHFKHSPNRTEARDRARSHSGGRTPIHHTAHKPGEYAHYHPANKDGEILKDGSHYQYGQKKTELQKQGEPGWKKK</sequence>
<feature type="compositionally biased region" description="Basic residues" evidence="1">
    <location>
        <begin position="45"/>
        <end position="58"/>
    </location>
</feature>
<reference evidence="2" key="1">
    <citation type="submission" date="2021-02" db="EMBL/GenBank/DDBJ databases">
        <authorList>
            <person name="Nowell W R."/>
        </authorList>
    </citation>
    <scope>NUCLEOTIDE SEQUENCE</scope>
</reference>
<feature type="compositionally biased region" description="Basic and acidic residues" evidence="1">
    <location>
        <begin position="1"/>
        <end position="18"/>
    </location>
</feature>
<dbReference type="EMBL" id="CAJNOT010000076">
    <property type="protein sequence ID" value="CAF0823062.1"/>
    <property type="molecule type" value="Genomic_DNA"/>
</dbReference>
<proteinExistence type="predicted"/>
<comment type="caution">
    <text evidence="2">The sequence shown here is derived from an EMBL/GenBank/DDBJ whole genome shotgun (WGS) entry which is preliminary data.</text>
</comment>
<evidence type="ECO:0000256" key="1">
    <source>
        <dbReference type="SAM" id="MobiDB-lite"/>
    </source>
</evidence>
<organism evidence="2 3">
    <name type="scientific">Rotaria sordida</name>
    <dbReference type="NCBI Taxonomy" id="392033"/>
    <lineage>
        <taxon>Eukaryota</taxon>
        <taxon>Metazoa</taxon>
        <taxon>Spiralia</taxon>
        <taxon>Gnathifera</taxon>
        <taxon>Rotifera</taxon>
        <taxon>Eurotatoria</taxon>
        <taxon>Bdelloidea</taxon>
        <taxon>Philodinida</taxon>
        <taxon>Philodinidae</taxon>
        <taxon>Rotaria</taxon>
    </lineage>
</organism>
<gene>
    <name evidence="2" type="ORF">ZHD862_LOCUS3489</name>
</gene>
<feature type="compositionally biased region" description="Basic and acidic residues" evidence="1">
    <location>
        <begin position="35"/>
        <end position="44"/>
    </location>
</feature>
<accession>A0A813U370</accession>
<evidence type="ECO:0000313" key="2">
    <source>
        <dbReference type="EMBL" id="CAF0823062.1"/>
    </source>
</evidence>
<dbReference type="Proteomes" id="UP000663864">
    <property type="component" value="Unassembled WGS sequence"/>
</dbReference>
<dbReference type="AlphaFoldDB" id="A0A813U370"/>
<name>A0A813U370_9BILA</name>
<evidence type="ECO:0000313" key="3">
    <source>
        <dbReference type="Proteomes" id="UP000663864"/>
    </source>
</evidence>
<feature type="region of interest" description="Disordered" evidence="1">
    <location>
        <begin position="1"/>
        <end position="102"/>
    </location>
</feature>
<protein>
    <submittedName>
        <fullName evidence="2">Uncharacterized protein</fullName>
    </submittedName>
</protein>
<feature type="compositionally biased region" description="Basic and acidic residues" evidence="1">
    <location>
        <begin position="59"/>
        <end position="80"/>
    </location>
</feature>